<dbReference type="PANTHER" id="PTHR47592">
    <property type="entry name" value="PBF68 PROTEIN"/>
    <property type="match status" value="1"/>
</dbReference>
<evidence type="ECO:0000256" key="2">
    <source>
        <dbReference type="SAM" id="MobiDB-lite"/>
    </source>
</evidence>
<dbReference type="STRING" id="988480.A0A075AP56"/>
<dbReference type="PANTHER" id="PTHR47592:SF27">
    <property type="entry name" value="OS08G0421700 PROTEIN"/>
    <property type="match status" value="1"/>
</dbReference>
<protein>
    <recommendedName>
        <fullName evidence="3">CCHC-type domain-containing protein</fullName>
    </recommendedName>
</protein>
<gene>
    <name evidence="4" type="ORF">O9G_000223</name>
</gene>
<dbReference type="InterPro" id="IPR025724">
    <property type="entry name" value="GAG-pre-integrase_dom"/>
</dbReference>
<dbReference type="Pfam" id="PF00098">
    <property type="entry name" value="zf-CCHC"/>
    <property type="match status" value="1"/>
</dbReference>
<dbReference type="InterPro" id="IPR057670">
    <property type="entry name" value="SH3_retrovirus"/>
</dbReference>
<dbReference type="Proteomes" id="UP000030755">
    <property type="component" value="Unassembled WGS sequence"/>
</dbReference>
<accession>A0A075AP56</accession>
<evidence type="ECO:0000259" key="3">
    <source>
        <dbReference type="PROSITE" id="PS50158"/>
    </source>
</evidence>
<organism evidence="4 5">
    <name type="scientific">Rozella allomycis (strain CSF55)</name>
    <dbReference type="NCBI Taxonomy" id="988480"/>
    <lineage>
        <taxon>Eukaryota</taxon>
        <taxon>Fungi</taxon>
        <taxon>Fungi incertae sedis</taxon>
        <taxon>Cryptomycota</taxon>
        <taxon>Cryptomycota incertae sedis</taxon>
        <taxon>Rozella</taxon>
    </lineage>
</organism>
<dbReference type="EMBL" id="KE561209">
    <property type="protein sequence ID" value="EPZ31744.1"/>
    <property type="molecule type" value="Genomic_DNA"/>
</dbReference>
<keyword evidence="5" id="KW-1185">Reference proteome</keyword>
<dbReference type="Pfam" id="PF25597">
    <property type="entry name" value="SH3_retrovirus"/>
    <property type="match status" value="1"/>
</dbReference>
<reference evidence="4 5" key="1">
    <citation type="journal article" date="2013" name="Curr. Biol.">
        <title>Shared signatures of parasitism and phylogenomics unite Cryptomycota and microsporidia.</title>
        <authorList>
            <person name="James T.Y."/>
            <person name="Pelin A."/>
            <person name="Bonen L."/>
            <person name="Ahrendt S."/>
            <person name="Sain D."/>
            <person name="Corradi N."/>
            <person name="Stajich J.E."/>
        </authorList>
    </citation>
    <scope>NUCLEOTIDE SEQUENCE [LARGE SCALE GENOMIC DNA]</scope>
    <source>
        <strain evidence="4 5">CSF55</strain>
    </source>
</reference>
<evidence type="ECO:0000256" key="1">
    <source>
        <dbReference type="PROSITE-ProRule" id="PRU00047"/>
    </source>
</evidence>
<feature type="domain" description="CCHC-type" evidence="3">
    <location>
        <begin position="137"/>
        <end position="152"/>
    </location>
</feature>
<feature type="region of interest" description="Disordered" evidence="2">
    <location>
        <begin position="161"/>
        <end position="188"/>
    </location>
</feature>
<dbReference type="SUPFAM" id="SSF57756">
    <property type="entry name" value="Retrovirus zinc finger-like domains"/>
    <property type="match status" value="1"/>
</dbReference>
<dbReference type="AlphaFoldDB" id="A0A075AP56"/>
<sequence>MKINNLYQEENEPLTDSLRRYDEVYNEFKNVGGKAMDYELVNMLNQTLLTPNQEKLYLELKFENEDARENFHCVRNFLSQVAQREEAQARTTELRKAWKAGQTTMHQLETKEEDDVAMITKQATKPKDEETRWYTGRCYVCDETGHRKFDCPLWKKLTAKENGKARREAKPKEQANMADEDSSSDESEIALIMRDDEEERTMMIIESENEYVEWIVDSGATSHMSSHRELFENNVEKKNARSVSTAGTETMKIEGSGEIPLRVKNSKGEIKEVRLYNVLHVPSMNSNLMSIPKLLKNPEITVIMEQEMCSVRRRECEIMRGKLERQLFTIKTMKRETRALNVSEKTNEMDIWHRRLGHVCESYLRQMSKIDVVEGIPLFKENKSLSFCHTCAKHKARRAPFKGALVREMTIGAKLHTDIMGPMEKETILTMIDDHSRKCFIHLIPKKSDAKDKRSKLDGKAEIHYLVGYGHGHRMFRVRVGKTNKVKRTKHVRFIDENEDENEDETEEVEFERVILKSSFSRTNNKISRTVTK</sequence>
<dbReference type="OrthoDB" id="7691805at2759"/>
<keyword evidence="1" id="KW-0863">Zinc-finger</keyword>
<dbReference type="InterPro" id="IPR054722">
    <property type="entry name" value="PolX-like_BBD"/>
</dbReference>
<evidence type="ECO:0000313" key="5">
    <source>
        <dbReference type="Proteomes" id="UP000030755"/>
    </source>
</evidence>
<proteinExistence type="predicted"/>
<dbReference type="GO" id="GO:0003676">
    <property type="term" value="F:nucleic acid binding"/>
    <property type="evidence" value="ECO:0007669"/>
    <property type="project" value="InterPro"/>
</dbReference>
<dbReference type="OMA" id="QANMADE"/>
<dbReference type="PROSITE" id="PS50158">
    <property type="entry name" value="ZF_CCHC"/>
    <property type="match status" value="1"/>
</dbReference>
<dbReference type="InterPro" id="IPR001878">
    <property type="entry name" value="Znf_CCHC"/>
</dbReference>
<dbReference type="HOGENOM" id="CLU_511058_0_0_1"/>
<dbReference type="Pfam" id="PF22936">
    <property type="entry name" value="Pol_BBD"/>
    <property type="match status" value="1"/>
</dbReference>
<keyword evidence="1" id="KW-0479">Metal-binding</keyword>
<dbReference type="InterPro" id="IPR036875">
    <property type="entry name" value="Znf_CCHC_sf"/>
</dbReference>
<dbReference type="GO" id="GO:0008270">
    <property type="term" value="F:zinc ion binding"/>
    <property type="evidence" value="ECO:0007669"/>
    <property type="project" value="UniProtKB-KW"/>
</dbReference>
<dbReference type="Pfam" id="PF13976">
    <property type="entry name" value="gag_pre-integrs"/>
    <property type="match status" value="1"/>
</dbReference>
<evidence type="ECO:0000313" key="4">
    <source>
        <dbReference type="EMBL" id="EPZ31744.1"/>
    </source>
</evidence>
<keyword evidence="1" id="KW-0862">Zinc</keyword>
<feature type="compositionally biased region" description="Acidic residues" evidence="2">
    <location>
        <begin position="178"/>
        <end position="188"/>
    </location>
</feature>
<feature type="compositionally biased region" description="Basic and acidic residues" evidence="2">
    <location>
        <begin position="161"/>
        <end position="173"/>
    </location>
</feature>
<name>A0A075AP56_ROZAC</name>